<gene>
    <name evidence="2" type="ORF">Tco_0729905</name>
</gene>
<evidence type="ECO:0000313" key="3">
    <source>
        <dbReference type="Proteomes" id="UP001151760"/>
    </source>
</evidence>
<dbReference type="Proteomes" id="UP001151760">
    <property type="component" value="Unassembled WGS sequence"/>
</dbReference>
<feature type="region of interest" description="Disordered" evidence="1">
    <location>
        <begin position="74"/>
        <end position="97"/>
    </location>
</feature>
<proteinExistence type="predicted"/>
<reference evidence="2" key="2">
    <citation type="submission" date="2022-01" db="EMBL/GenBank/DDBJ databases">
        <authorList>
            <person name="Yamashiro T."/>
            <person name="Shiraishi A."/>
            <person name="Satake H."/>
            <person name="Nakayama K."/>
        </authorList>
    </citation>
    <scope>NUCLEOTIDE SEQUENCE</scope>
</reference>
<reference evidence="2" key="1">
    <citation type="journal article" date="2022" name="Int. J. Mol. Sci.">
        <title>Draft Genome of Tanacetum Coccineum: Genomic Comparison of Closely Related Tanacetum-Family Plants.</title>
        <authorList>
            <person name="Yamashiro T."/>
            <person name="Shiraishi A."/>
            <person name="Nakayama K."/>
            <person name="Satake H."/>
        </authorList>
    </citation>
    <scope>NUCLEOTIDE SEQUENCE</scope>
</reference>
<protein>
    <submittedName>
        <fullName evidence="2">Uncharacterized protein</fullName>
    </submittedName>
</protein>
<dbReference type="EMBL" id="BQNB010010641">
    <property type="protein sequence ID" value="GJS80024.1"/>
    <property type="molecule type" value="Genomic_DNA"/>
</dbReference>
<evidence type="ECO:0000256" key="1">
    <source>
        <dbReference type="SAM" id="MobiDB-lite"/>
    </source>
</evidence>
<name>A0ABQ4YQ77_9ASTR</name>
<accession>A0ABQ4YQ77</accession>
<keyword evidence="3" id="KW-1185">Reference proteome</keyword>
<organism evidence="2 3">
    <name type="scientific">Tanacetum coccineum</name>
    <dbReference type="NCBI Taxonomy" id="301880"/>
    <lineage>
        <taxon>Eukaryota</taxon>
        <taxon>Viridiplantae</taxon>
        <taxon>Streptophyta</taxon>
        <taxon>Embryophyta</taxon>
        <taxon>Tracheophyta</taxon>
        <taxon>Spermatophyta</taxon>
        <taxon>Magnoliopsida</taxon>
        <taxon>eudicotyledons</taxon>
        <taxon>Gunneridae</taxon>
        <taxon>Pentapetalae</taxon>
        <taxon>asterids</taxon>
        <taxon>campanulids</taxon>
        <taxon>Asterales</taxon>
        <taxon>Asteraceae</taxon>
        <taxon>Asteroideae</taxon>
        <taxon>Anthemideae</taxon>
        <taxon>Anthemidinae</taxon>
        <taxon>Tanacetum</taxon>
    </lineage>
</organism>
<comment type="caution">
    <text evidence="2">The sequence shown here is derived from an EMBL/GenBank/DDBJ whole genome shotgun (WGS) entry which is preliminary data.</text>
</comment>
<sequence length="97" mass="10992">MNQEKLTLLLHDEDHVSKLLISLMELGCIWEAFERKARDLGLIREETGQIHNTSSLSWRRRQNLLLTSLGLHGDDVNPKSDDVTLADKEKPIDDSAG</sequence>
<evidence type="ECO:0000313" key="2">
    <source>
        <dbReference type="EMBL" id="GJS80024.1"/>
    </source>
</evidence>